<evidence type="ECO:0000313" key="1">
    <source>
        <dbReference type="EMBL" id="KAK1861858.1"/>
    </source>
</evidence>
<gene>
    <name evidence="1" type="ORF">I4F81_004437</name>
</gene>
<proteinExistence type="predicted"/>
<protein>
    <submittedName>
        <fullName evidence="1">Uncharacterized protein</fullName>
    </submittedName>
</protein>
<sequence length="261" mass="28103">MLPVAVWCRSSTSAAAQPSRLPRWVSLFVRRVHLALPCSHLLVCAMTMRPGVCSRRPPPPRNSSHEPPPHHLAFASGALAFAGDAVATAIASHPLVAWARAAIPVKALSPPSTPRHRGPARASAGGAPDDTYLPAARARVLSIRGDGRCLFRSIARSLALAAGRPLPEKLEVGDADALRALAWKEMCVVRKREFVDRMIVEGNMDAYCSALRRPSFYAGEAEMLALADVLRVPIAVAKGAAKTPVRVLYNGYNHYDALQKL</sequence>
<comment type="caution">
    <text evidence="1">The sequence shown here is derived from an EMBL/GenBank/DDBJ whole genome shotgun (WGS) entry which is preliminary data.</text>
</comment>
<accession>A0ACC3BWA0</accession>
<dbReference type="Proteomes" id="UP000798662">
    <property type="component" value="Chromosome 1"/>
</dbReference>
<dbReference type="EMBL" id="CM020618">
    <property type="protein sequence ID" value="KAK1861858.1"/>
    <property type="molecule type" value="Genomic_DNA"/>
</dbReference>
<name>A0ACC3BWA0_PYRYE</name>
<evidence type="ECO:0000313" key="2">
    <source>
        <dbReference type="Proteomes" id="UP000798662"/>
    </source>
</evidence>
<reference evidence="1" key="1">
    <citation type="submission" date="2019-11" db="EMBL/GenBank/DDBJ databases">
        <title>Nori genome reveals adaptations in red seaweeds to the harsh intertidal environment.</title>
        <authorList>
            <person name="Wang D."/>
            <person name="Mao Y."/>
        </authorList>
    </citation>
    <scope>NUCLEOTIDE SEQUENCE</scope>
    <source>
        <tissue evidence="1">Gametophyte</tissue>
    </source>
</reference>
<organism evidence="1 2">
    <name type="scientific">Pyropia yezoensis</name>
    <name type="common">Susabi-nori</name>
    <name type="synonym">Porphyra yezoensis</name>
    <dbReference type="NCBI Taxonomy" id="2788"/>
    <lineage>
        <taxon>Eukaryota</taxon>
        <taxon>Rhodophyta</taxon>
        <taxon>Bangiophyceae</taxon>
        <taxon>Bangiales</taxon>
        <taxon>Bangiaceae</taxon>
        <taxon>Pyropia</taxon>
    </lineage>
</organism>
<keyword evidence="2" id="KW-1185">Reference proteome</keyword>